<dbReference type="AlphaFoldDB" id="A0A1F6ACP4"/>
<reference evidence="2 3" key="1">
    <citation type="journal article" date="2016" name="Nat. Commun.">
        <title>Thousands of microbial genomes shed light on interconnected biogeochemical processes in an aquifer system.</title>
        <authorList>
            <person name="Anantharaman K."/>
            <person name="Brown C.T."/>
            <person name="Hug L.A."/>
            <person name="Sharon I."/>
            <person name="Castelle C.J."/>
            <person name="Probst A.J."/>
            <person name="Thomas B.C."/>
            <person name="Singh A."/>
            <person name="Wilkins M.J."/>
            <person name="Karaoz U."/>
            <person name="Brodie E.L."/>
            <person name="Williams K.H."/>
            <person name="Hubbard S.S."/>
            <person name="Banfield J.F."/>
        </authorList>
    </citation>
    <scope>NUCLEOTIDE SEQUENCE [LARGE SCALE GENOMIC DNA]</scope>
</reference>
<dbReference type="Proteomes" id="UP000177092">
    <property type="component" value="Unassembled WGS sequence"/>
</dbReference>
<dbReference type="EMBL" id="MFJN01000001">
    <property type="protein sequence ID" value="OGG22539.1"/>
    <property type="molecule type" value="Genomic_DNA"/>
</dbReference>
<keyword evidence="1" id="KW-0472">Membrane</keyword>
<dbReference type="Pfam" id="PF13196">
    <property type="entry name" value="DUF4012"/>
    <property type="match status" value="1"/>
</dbReference>
<dbReference type="STRING" id="1798384.A3D03_00140"/>
<accession>A0A1F6ACP4</accession>
<gene>
    <name evidence="2" type="ORF">A3D03_00140</name>
</gene>
<evidence type="ECO:0000313" key="2">
    <source>
        <dbReference type="EMBL" id="OGG22539.1"/>
    </source>
</evidence>
<proteinExistence type="predicted"/>
<dbReference type="InterPro" id="IPR025101">
    <property type="entry name" value="DUF4012"/>
</dbReference>
<protein>
    <recommendedName>
        <fullName evidence="4">DUF4012 domain-containing protein</fullName>
    </recommendedName>
</protein>
<feature type="transmembrane region" description="Helical" evidence="1">
    <location>
        <begin position="192"/>
        <end position="214"/>
    </location>
</feature>
<comment type="caution">
    <text evidence="2">The sequence shown here is derived from an EMBL/GenBank/DDBJ whole genome shotgun (WGS) entry which is preliminary data.</text>
</comment>
<keyword evidence="1" id="KW-0812">Transmembrane</keyword>
<name>A0A1F6ACP4_9BACT</name>
<evidence type="ECO:0008006" key="4">
    <source>
        <dbReference type="Google" id="ProtNLM"/>
    </source>
</evidence>
<evidence type="ECO:0000313" key="3">
    <source>
        <dbReference type="Proteomes" id="UP000177092"/>
    </source>
</evidence>
<organism evidence="2 3">
    <name type="scientific">Candidatus Gottesmanbacteria bacterium RIFCSPHIGHO2_02_FULL_40_13</name>
    <dbReference type="NCBI Taxonomy" id="1798384"/>
    <lineage>
        <taxon>Bacteria</taxon>
        <taxon>Candidatus Gottesmaniibacteriota</taxon>
    </lineage>
</organism>
<sequence>MTQKKTIQIVGDDIFPQALIIGDNTLVQMLLEGLKIRGCDVKLAKSPQEVLTPDSPLRYDYIFQLGTSDNAIEIKRKLLSREGKFLLVELDSEFTDLGNKGRELKIFRAGKLSLWDGHDLTGRLYKAIFSRSSYGIEDERKVAVIKKDISPDLPKSGNVSLPKPFFPKQIVQKSVTRPERTLPRKKISRRGLGLIILFLVIISGISASAGWYFLSLKKSLSYLKIHLVRSDFGAVSEDVKDIKSKLDLARSIYNFSYTVLIPLRGVTTFQEMGELIDIGQSLTSSFRDSADFISEFKISRQSSVLPTSELNKNDIDQSINKVENLYGTLTDARGRAIRINIPYFPKKEFIDYLDGMIENLSSLRQVLPVFEKMFITDQAKIYLVLFQNNMELRPTGGFIGSFAILNVLKGKILNFDIIDVYTADGQLKGHVDPPLPIRKFLNQPNWFLRDSNFDPDFAASSLQAAWFLQKELGTSVDGVIGVNLFFVQNLLKVTGPLTLPDFPGEVISSDNFFFKAHYFAQNNFFPGSTQKKDFLNSAAKQMQFRLTNTQNISWFDLFTAIRKSLEEKNILLYSEDTDVQTDIENSAWGGRMIKVGCLAGDVNKARGSPDISDCYPDYLSVNEANLGVNKANYFVEKNITVEKRIADDGLITTTLTLSYDNKNIPEVFSDGTYKNYLRIFVPVGSRLLTATINTMPILSSDISVDEYNLDKTVFGMLVNIASANRGIIKLSYALPRLFTGDLSSYQFYFEKQSGDKTSPLLISIKPQGLQNVSPVNFKPTSQSAQEIFYATDTLVDRIFAFEVKK</sequence>
<evidence type="ECO:0000256" key="1">
    <source>
        <dbReference type="SAM" id="Phobius"/>
    </source>
</evidence>
<keyword evidence="1" id="KW-1133">Transmembrane helix</keyword>